<dbReference type="Gene3D" id="3.40.50.850">
    <property type="entry name" value="Isochorismatase-like"/>
    <property type="match status" value="1"/>
</dbReference>
<dbReference type="AlphaFoldDB" id="A0A444MI29"/>
<dbReference type="PANTHER" id="PTHR43559">
    <property type="entry name" value="HYDROLASE YCAC-RELATED"/>
    <property type="match status" value="1"/>
</dbReference>
<feature type="signal peptide" evidence="1">
    <location>
        <begin position="1"/>
        <end position="34"/>
    </location>
</feature>
<dbReference type="SUPFAM" id="SSF52499">
    <property type="entry name" value="Isochorismatase-like hydrolases"/>
    <property type="match status" value="1"/>
</dbReference>
<keyword evidence="3" id="KW-0378">Hydrolase</keyword>
<name>A0A444MI29_9SPHI</name>
<dbReference type="InterPro" id="IPR000868">
    <property type="entry name" value="Isochorismatase-like_dom"/>
</dbReference>
<dbReference type="GO" id="GO:0016787">
    <property type="term" value="F:hydrolase activity"/>
    <property type="evidence" value="ECO:0007669"/>
    <property type="project" value="UniProtKB-KW"/>
</dbReference>
<feature type="domain" description="Isochorismatase-like" evidence="2">
    <location>
        <begin position="52"/>
        <end position="202"/>
    </location>
</feature>
<evidence type="ECO:0000256" key="1">
    <source>
        <dbReference type="SAM" id="SignalP"/>
    </source>
</evidence>
<evidence type="ECO:0000313" key="4">
    <source>
        <dbReference type="Proteomes" id="UP000286701"/>
    </source>
</evidence>
<evidence type="ECO:0000313" key="3">
    <source>
        <dbReference type="EMBL" id="RWY47359.1"/>
    </source>
</evidence>
<sequence>METRLKNQLSQIYRIPAKLGISLCILLSTTAAIAQNNVKTGLDALLTPENCVVILIDHQPFQFANIGSHNTQLIMSNVINVAKVAKVFKIPTLLTTVVQERGGYIMKQLQDVFPDQKPIDRTFINAWQDPRVVEWVKKSGKKKIVIAALWTEVCLAMPTIQAMGEGYEVYIITDASGGTTLEAHDMAVLRMVQAGAIPITTDVWGAELQRDWARHETARQLGPIALETQGALGIGLSWENQLLNSANKK</sequence>
<reference evidence="3 4" key="1">
    <citation type="submission" date="2019-01" db="EMBL/GenBank/DDBJ databases">
        <title>Mucilaginibacter antarcticum sp. nov., isolated from antarctic soil.</title>
        <authorList>
            <person name="Yan Y.-Q."/>
            <person name="Du Z.-J."/>
        </authorList>
    </citation>
    <scope>NUCLEOTIDE SEQUENCE [LARGE SCALE GENOMIC DNA]</scope>
    <source>
        <strain evidence="3 4">F01003</strain>
    </source>
</reference>
<dbReference type="Proteomes" id="UP000286701">
    <property type="component" value="Unassembled WGS sequence"/>
</dbReference>
<protein>
    <submittedName>
        <fullName evidence="3">Hydrolase</fullName>
    </submittedName>
</protein>
<accession>A0A444MI29</accession>
<feature type="chain" id="PRO_5019348635" evidence="1">
    <location>
        <begin position="35"/>
        <end position="249"/>
    </location>
</feature>
<dbReference type="OrthoDB" id="9789777at2"/>
<gene>
    <name evidence="3" type="ORF">EPL05_21935</name>
</gene>
<evidence type="ECO:0000259" key="2">
    <source>
        <dbReference type="Pfam" id="PF00857"/>
    </source>
</evidence>
<organism evidence="3 4">
    <name type="scientific">Mucilaginibacter gilvus</name>
    <dbReference type="NCBI Taxonomy" id="2305909"/>
    <lineage>
        <taxon>Bacteria</taxon>
        <taxon>Pseudomonadati</taxon>
        <taxon>Bacteroidota</taxon>
        <taxon>Sphingobacteriia</taxon>
        <taxon>Sphingobacteriales</taxon>
        <taxon>Sphingobacteriaceae</taxon>
        <taxon>Mucilaginibacter</taxon>
    </lineage>
</organism>
<dbReference type="EMBL" id="SBIW01000026">
    <property type="protein sequence ID" value="RWY47359.1"/>
    <property type="molecule type" value="Genomic_DNA"/>
</dbReference>
<dbReference type="RefSeq" id="WP_128536137.1">
    <property type="nucleotide sequence ID" value="NZ_SBIW01000026.1"/>
</dbReference>
<comment type="caution">
    <text evidence="3">The sequence shown here is derived from an EMBL/GenBank/DDBJ whole genome shotgun (WGS) entry which is preliminary data.</text>
</comment>
<dbReference type="PANTHER" id="PTHR43559:SF3">
    <property type="entry name" value="HYDROLASE YCAC-RELATED"/>
    <property type="match status" value="1"/>
</dbReference>
<dbReference type="Pfam" id="PF00857">
    <property type="entry name" value="Isochorismatase"/>
    <property type="match status" value="1"/>
</dbReference>
<dbReference type="CDD" id="cd01012">
    <property type="entry name" value="YcaC_related"/>
    <property type="match status" value="1"/>
</dbReference>
<keyword evidence="4" id="KW-1185">Reference proteome</keyword>
<keyword evidence="1" id="KW-0732">Signal</keyword>
<dbReference type="InterPro" id="IPR036380">
    <property type="entry name" value="Isochorismatase-like_sf"/>
</dbReference>
<proteinExistence type="predicted"/>
<dbReference type="InterPro" id="IPR053152">
    <property type="entry name" value="Hydrolase_YcaC-like"/>
</dbReference>